<proteinExistence type="inferred from homology"/>
<dbReference type="PANTHER" id="PTHR37311:SF1">
    <property type="entry name" value="2-PHOSPHOSULFOLACTATE PHOSPHATASE-RELATED"/>
    <property type="match status" value="1"/>
</dbReference>
<comment type="catalytic activity">
    <reaction evidence="6 7">
        <text>(2R)-O-phospho-3-sulfolactate + H2O = (2R)-3-sulfolactate + phosphate</text>
        <dbReference type="Rhea" id="RHEA:23416"/>
        <dbReference type="ChEBI" id="CHEBI:15377"/>
        <dbReference type="ChEBI" id="CHEBI:15597"/>
        <dbReference type="ChEBI" id="CHEBI:43474"/>
        <dbReference type="ChEBI" id="CHEBI:58738"/>
        <dbReference type="EC" id="3.1.3.71"/>
    </reaction>
</comment>
<evidence type="ECO:0000256" key="4">
    <source>
        <dbReference type="ARBA" id="ARBA00022801"/>
    </source>
</evidence>
<keyword evidence="7" id="KW-0174">Coenzyme M biosynthesis</keyword>
<evidence type="ECO:0000256" key="3">
    <source>
        <dbReference type="ARBA" id="ARBA00012953"/>
    </source>
</evidence>
<gene>
    <name evidence="7 8" type="primary">comB</name>
    <name evidence="8" type="ORF">K8N75_01910</name>
</gene>
<accession>A0A8T5UVW6</accession>
<dbReference type="EC" id="3.1.3.71" evidence="3 7"/>
<comment type="cofactor">
    <cofactor evidence="1 7">
        <name>Mg(2+)</name>
        <dbReference type="ChEBI" id="CHEBI:18420"/>
    </cofactor>
</comment>
<dbReference type="GO" id="GO:0019295">
    <property type="term" value="P:coenzyme M biosynthetic process"/>
    <property type="evidence" value="ECO:0007669"/>
    <property type="project" value="UniProtKB-UniRule"/>
</dbReference>
<dbReference type="EMBL" id="JAIOUQ010000003">
    <property type="protein sequence ID" value="MBZ2164809.1"/>
    <property type="molecule type" value="Genomic_DNA"/>
</dbReference>
<dbReference type="Proteomes" id="UP000825933">
    <property type="component" value="Unassembled WGS sequence"/>
</dbReference>
<evidence type="ECO:0000313" key="8">
    <source>
        <dbReference type="EMBL" id="MBZ2164809.1"/>
    </source>
</evidence>
<comment type="pathway">
    <text evidence="7">Cofactor biosynthesis; coenzyme M biosynthesis; sulfoacetaldehyde from phosphoenolpyruvate and sulfite: step 2/4.</text>
</comment>
<dbReference type="PANTHER" id="PTHR37311">
    <property type="entry name" value="2-PHOSPHOSULFOLACTATE PHOSPHATASE-RELATED"/>
    <property type="match status" value="1"/>
</dbReference>
<evidence type="ECO:0000256" key="7">
    <source>
        <dbReference type="HAMAP-Rule" id="MF_00490"/>
    </source>
</evidence>
<dbReference type="GO" id="GO:0050532">
    <property type="term" value="F:2-phosphosulfolactate phosphatase activity"/>
    <property type="evidence" value="ECO:0007669"/>
    <property type="project" value="UniProtKB-UniRule"/>
</dbReference>
<reference evidence="9" key="1">
    <citation type="journal article" date="2022" name="Microbiol. Resour. Announc.">
        <title>Draft Genome Sequence of a Methanogenic Archaeon from West Spitsbergen Permafrost.</title>
        <authorList>
            <person name="Trubitsyn V."/>
            <person name="Rivkina E."/>
            <person name="Shcherbakova V."/>
        </authorList>
    </citation>
    <scope>NUCLEOTIDE SEQUENCE [LARGE SCALE GENOMIC DNA]</scope>
    <source>
        <strain evidence="9">VT</strain>
    </source>
</reference>
<dbReference type="SUPFAM" id="SSF142823">
    <property type="entry name" value="ComB-like"/>
    <property type="match status" value="1"/>
</dbReference>
<evidence type="ECO:0000313" key="9">
    <source>
        <dbReference type="Proteomes" id="UP000825933"/>
    </source>
</evidence>
<dbReference type="InterPro" id="IPR005238">
    <property type="entry name" value="ComB-like"/>
</dbReference>
<protein>
    <recommendedName>
        <fullName evidence="3 7">2-phosphosulfolactate phosphatase</fullName>
        <ecNumber evidence="3 7">3.1.3.71</ecNumber>
    </recommendedName>
</protein>
<dbReference type="Gene3D" id="3.90.1560.10">
    <property type="entry name" value="ComB-like"/>
    <property type="match status" value="1"/>
</dbReference>
<comment type="similarity">
    <text evidence="2 7">Belongs to the ComB family.</text>
</comment>
<keyword evidence="4 7" id="KW-0378">Hydrolase</keyword>
<dbReference type="GO" id="GO:0050545">
    <property type="term" value="F:sulfopyruvate decarboxylase activity"/>
    <property type="evidence" value="ECO:0007669"/>
    <property type="project" value="TreeGrafter"/>
</dbReference>
<comment type="caution">
    <text evidence="8">The sequence shown here is derived from an EMBL/GenBank/DDBJ whole genome shotgun (WGS) entry which is preliminary data.</text>
</comment>
<dbReference type="HAMAP" id="MF_00490">
    <property type="entry name" value="ComB"/>
    <property type="match status" value="1"/>
</dbReference>
<dbReference type="NCBIfam" id="TIGR00298">
    <property type="entry name" value="2-phosphosulfolactate phosphatase"/>
    <property type="match status" value="1"/>
</dbReference>
<sequence length="222" mass="24047">MKVSLSLDKSYSKDVAIMVDVLRASTTITVAMENFGTIIPVKTIEEAENFAKKNNAVLAGERRGAAIKGFDTGNSPLEISNFAGNVLVITTSNGTRIMDGMQSKTLIGSFVNAKSVAQTALNLAENHIEVVMAGVEGNFAIEDFLGAGEIISYLTDQKLDEKALAAYMASRDVDMVQNAIKTSRSARRLGELGLTNDVEFCLKRNIYDTVPVYENGRINLIK</sequence>
<evidence type="ECO:0000256" key="5">
    <source>
        <dbReference type="ARBA" id="ARBA00022842"/>
    </source>
</evidence>
<dbReference type="InterPro" id="IPR036702">
    <property type="entry name" value="ComB-like_sf"/>
</dbReference>
<keyword evidence="9" id="KW-1185">Reference proteome</keyword>
<evidence type="ECO:0000256" key="1">
    <source>
        <dbReference type="ARBA" id="ARBA00001946"/>
    </source>
</evidence>
<dbReference type="InterPro" id="IPR027639">
    <property type="entry name" value="ComB_archaeal"/>
</dbReference>
<keyword evidence="5 7" id="KW-0460">Magnesium</keyword>
<dbReference type="GO" id="GO:0000287">
    <property type="term" value="F:magnesium ion binding"/>
    <property type="evidence" value="ECO:0007669"/>
    <property type="project" value="UniProtKB-UniRule"/>
</dbReference>
<dbReference type="Pfam" id="PF04029">
    <property type="entry name" value="2-ph_phosp"/>
    <property type="match status" value="1"/>
</dbReference>
<organism evidence="8 9">
    <name type="scientific">Methanobacterium spitsbergense</name>
    <dbReference type="NCBI Taxonomy" id="2874285"/>
    <lineage>
        <taxon>Archaea</taxon>
        <taxon>Methanobacteriati</taxon>
        <taxon>Methanobacteriota</taxon>
        <taxon>Methanomada group</taxon>
        <taxon>Methanobacteria</taxon>
        <taxon>Methanobacteriales</taxon>
        <taxon>Methanobacteriaceae</taxon>
        <taxon>Methanobacterium</taxon>
    </lineage>
</organism>
<name>A0A8T5UVW6_9EURY</name>
<dbReference type="RefSeq" id="WP_223790472.1">
    <property type="nucleotide sequence ID" value="NZ_JAIOUQ010000003.1"/>
</dbReference>
<dbReference type="AlphaFoldDB" id="A0A8T5UVW6"/>
<evidence type="ECO:0000256" key="2">
    <source>
        <dbReference type="ARBA" id="ARBA00009997"/>
    </source>
</evidence>
<evidence type="ECO:0000256" key="6">
    <source>
        <dbReference type="ARBA" id="ARBA00033711"/>
    </source>
</evidence>